<accession>A0A1H9LP11</accession>
<evidence type="ECO:0000313" key="1">
    <source>
        <dbReference type="EMBL" id="SER12623.1"/>
    </source>
</evidence>
<dbReference type="AlphaFoldDB" id="A0A1H9LP11"/>
<organism evidence="1 2">
    <name type="scientific">Butyrivibrio fibrisolvens</name>
    <dbReference type="NCBI Taxonomy" id="831"/>
    <lineage>
        <taxon>Bacteria</taxon>
        <taxon>Bacillati</taxon>
        <taxon>Bacillota</taxon>
        <taxon>Clostridia</taxon>
        <taxon>Lachnospirales</taxon>
        <taxon>Lachnospiraceae</taxon>
        <taxon>Butyrivibrio</taxon>
    </lineage>
</organism>
<proteinExistence type="predicted"/>
<gene>
    <name evidence="1" type="ORF">SAMN04487884_102121</name>
</gene>
<evidence type="ECO:0000313" key="2">
    <source>
        <dbReference type="Proteomes" id="UP000182584"/>
    </source>
</evidence>
<sequence>MDINMDTNMIPDTDFDELEAMFGSADADIEKMENVVLSNNLKGFASCFPEWDLHPPVER</sequence>
<reference evidence="1 2" key="1">
    <citation type="submission" date="2016-10" db="EMBL/GenBank/DDBJ databases">
        <authorList>
            <person name="de Groot N.N."/>
        </authorList>
    </citation>
    <scope>NUCLEOTIDE SEQUENCE [LARGE SCALE GENOMIC DNA]</scope>
    <source>
        <strain evidence="1 2">AR40</strain>
    </source>
</reference>
<name>A0A1H9LP11_BUTFI</name>
<dbReference type="RefSeq" id="WP_022759268.1">
    <property type="nucleotide sequence ID" value="NZ_FOGJ01000002.1"/>
</dbReference>
<dbReference type="OrthoDB" id="2065694at2"/>
<dbReference type="EMBL" id="FOGJ01000002">
    <property type="protein sequence ID" value="SER12623.1"/>
    <property type="molecule type" value="Genomic_DNA"/>
</dbReference>
<dbReference type="Proteomes" id="UP000182584">
    <property type="component" value="Unassembled WGS sequence"/>
</dbReference>
<protein>
    <submittedName>
        <fullName evidence="1">Uncharacterized protein</fullName>
    </submittedName>
</protein>